<dbReference type="EMBL" id="LT598459">
    <property type="protein sequence ID" value="SCU81961.1"/>
    <property type="molecule type" value="Genomic_DNA"/>
</dbReference>
<keyword evidence="5" id="KW-1185">Reference proteome</keyword>
<evidence type="ECO:0000256" key="1">
    <source>
        <dbReference type="ARBA" id="ARBA00004123"/>
    </source>
</evidence>
<evidence type="ECO:0000313" key="4">
    <source>
        <dbReference type="EMBL" id="SCU81961.1"/>
    </source>
</evidence>
<dbReference type="SMART" id="SM00066">
    <property type="entry name" value="GAL4"/>
    <property type="match status" value="1"/>
</dbReference>
<dbReference type="GO" id="GO:0019237">
    <property type="term" value="F:centromeric DNA binding"/>
    <property type="evidence" value="ECO:0007669"/>
    <property type="project" value="EnsemblFungi"/>
</dbReference>
<name>A0A1G4IXS1_9SACH</name>
<dbReference type="GO" id="GO:0042802">
    <property type="term" value="F:identical protein binding"/>
    <property type="evidence" value="ECO:0007669"/>
    <property type="project" value="EnsemblFungi"/>
</dbReference>
<evidence type="ECO:0000256" key="2">
    <source>
        <dbReference type="ARBA" id="ARBA00023242"/>
    </source>
</evidence>
<dbReference type="GO" id="GO:0000921">
    <property type="term" value="P:septin ring assembly"/>
    <property type="evidence" value="ECO:0007669"/>
    <property type="project" value="EnsemblFungi"/>
</dbReference>
<dbReference type="SUPFAM" id="SSF57701">
    <property type="entry name" value="Zn2/Cys6 DNA-binding domain"/>
    <property type="match status" value="1"/>
</dbReference>
<feature type="domain" description="Zn(2)-C6 fungal-type" evidence="3">
    <location>
        <begin position="13"/>
        <end position="44"/>
    </location>
</feature>
<dbReference type="AlphaFoldDB" id="A0A1G4IXS1"/>
<accession>A0A1G4IXS1</accession>
<dbReference type="OrthoDB" id="1747771at2759"/>
<dbReference type="GO" id="GO:0008270">
    <property type="term" value="F:zinc ion binding"/>
    <property type="evidence" value="ECO:0007669"/>
    <property type="project" value="InterPro"/>
</dbReference>
<dbReference type="PROSITE" id="PS50048">
    <property type="entry name" value="ZN2_CY6_FUNGAL_2"/>
    <property type="match status" value="1"/>
</dbReference>
<dbReference type="InterPro" id="IPR036864">
    <property type="entry name" value="Zn2-C6_fun-type_DNA-bd_sf"/>
</dbReference>
<organism evidence="4 5">
    <name type="scientific">Lachancea dasiensis</name>
    <dbReference type="NCBI Taxonomy" id="1072105"/>
    <lineage>
        <taxon>Eukaryota</taxon>
        <taxon>Fungi</taxon>
        <taxon>Dikarya</taxon>
        <taxon>Ascomycota</taxon>
        <taxon>Saccharomycotina</taxon>
        <taxon>Saccharomycetes</taxon>
        <taxon>Saccharomycetales</taxon>
        <taxon>Saccharomycetaceae</taxon>
        <taxon>Lachancea</taxon>
    </lineage>
</organism>
<sequence length="610" mass="70729">MIPLSRPQKSKNPCSICVKRKVKCDRGVPCSNCRKRGEEESCTASYRVRLNKAGSDLAEYKVEFLQLWYAYRFWVFDYGLLQKGNTCWSLKGQQQENRYNWKLDNERADLWIGRLNSTMSFKLLDFAVEKLGGLFFGILGDVSELYMELEEYWTRMEDPEQLSSPDNYLWDAVLWSIFTLTVYYIPLETLETIISDSESTQFSEAVLEEALSETKRAEIFSNFTNVVRQLLQRANFLEVPNVKTIQTYLILACTSICSQNLNFANSLLTHCLHLAKCLQIDLFRPLVADASDVRLIKLSCEKLWYRLSAHDFWQSGLNKPISIHETNSSLLNHAAFLMDKPNVDVYRSEDTFEALVWKVTSLDRDLDKYFGTQTKPPLKTLDAVQRQLDIFLRKSEAFAEDSSTTAHGEKFIITFLLNAVNWKLNNMVYSYYDQDAGWAKLCQCTTLMIAQVLHNEKIGMAYLNKIPIVLPALVTTLGFHSMSFIFDESSLNEQLAMDLMEVCQQEHLKSNGILRAASSISQRLRELRRLWRNVRVVDDGNTLNHPVFRILLDDIRMMQDDSKRLHRIFLKPEGMEPKVRDNEEEEAQSEEFMRVVRNFESAFDLQIILS</sequence>
<reference evidence="5" key="1">
    <citation type="submission" date="2016-03" db="EMBL/GenBank/DDBJ databases">
        <authorList>
            <person name="Devillers H."/>
        </authorList>
    </citation>
    <scope>NUCLEOTIDE SEQUENCE [LARGE SCALE GENOMIC DNA]</scope>
</reference>
<evidence type="ECO:0000313" key="5">
    <source>
        <dbReference type="Proteomes" id="UP000190274"/>
    </source>
</evidence>
<dbReference type="Proteomes" id="UP000190274">
    <property type="component" value="Chromosome C"/>
</dbReference>
<keyword evidence="2" id="KW-0539">Nucleus</keyword>
<dbReference type="PANTHER" id="PTHR31001:SF90">
    <property type="entry name" value="CENTROMERE DNA-BINDING PROTEIN COMPLEX CBF3 SUBUNIT B"/>
    <property type="match status" value="1"/>
</dbReference>
<dbReference type="GO" id="GO:0051382">
    <property type="term" value="P:kinetochore assembly"/>
    <property type="evidence" value="ECO:0007669"/>
    <property type="project" value="EnsemblFungi"/>
</dbReference>
<comment type="subcellular location">
    <subcellularLocation>
        <location evidence="1">Nucleus</location>
    </subcellularLocation>
</comment>
<dbReference type="GO" id="GO:0008301">
    <property type="term" value="F:DNA binding, bending"/>
    <property type="evidence" value="ECO:0007669"/>
    <property type="project" value="EnsemblFungi"/>
</dbReference>
<dbReference type="InterPro" id="IPR050613">
    <property type="entry name" value="Sec_Metabolite_Reg"/>
</dbReference>
<dbReference type="Gene3D" id="4.10.240.10">
    <property type="entry name" value="Zn(2)-C6 fungal-type DNA-binding domain"/>
    <property type="match status" value="1"/>
</dbReference>
<protein>
    <submittedName>
        <fullName evidence="4">LADA_0C02102g1_1</fullName>
    </submittedName>
</protein>
<evidence type="ECO:0000259" key="3">
    <source>
        <dbReference type="PROSITE" id="PS50048"/>
    </source>
</evidence>
<dbReference type="Pfam" id="PF16846">
    <property type="entry name" value="Cep3"/>
    <property type="match status" value="1"/>
</dbReference>
<dbReference type="Pfam" id="PF00172">
    <property type="entry name" value="Zn_clus"/>
    <property type="match status" value="1"/>
</dbReference>
<dbReference type="CDD" id="cd00067">
    <property type="entry name" value="GAL4"/>
    <property type="match status" value="1"/>
</dbReference>
<dbReference type="GO" id="GO:0000981">
    <property type="term" value="F:DNA-binding transcription factor activity, RNA polymerase II-specific"/>
    <property type="evidence" value="ECO:0007669"/>
    <property type="project" value="InterPro"/>
</dbReference>
<dbReference type="GO" id="GO:0031518">
    <property type="term" value="C:CBF3 complex"/>
    <property type="evidence" value="ECO:0007669"/>
    <property type="project" value="EnsemblFungi"/>
</dbReference>
<dbReference type="STRING" id="1266660.A0A1G4IXS1"/>
<dbReference type="GO" id="GO:0000776">
    <property type="term" value="C:kinetochore"/>
    <property type="evidence" value="ECO:0007669"/>
    <property type="project" value="EnsemblFungi"/>
</dbReference>
<dbReference type="GO" id="GO:0007094">
    <property type="term" value="P:mitotic spindle assembly checkpoint signaling"/>
    <property type="evidence" value="ECO:0007669"/>
    <property type="project" value="EnsemblFungi"/>
</dbReference>
<dbReference type="PANTHER" id="PTHR31001">
    <property type="entry name" value="UNCHARACTERIZED TRANSCRIPTIONAL REGULATORY PROTEIN"/>
    <property type="match status" value="1"/>
</dbReference>
<proteinExistence type="predicted"/>
<dbReference type="InterPro" id="IPR001138">
    <property type="entry name" value="Zn2Cys6_DnaBD"/>
</dbReference>
<dbReference type="InterPro" id="IPR031760">
    <property type="entry name" value="Cep3_C"/>
</dbReference>
<gene>
    <name evidence="4" type="ORF">LADA_0C02102G</name>
</gene>